<dbReference type="EMBL" id="ABJB010732722">
    <property type="status" value="NOT_ANNOTATED_CDS"/>
    <property type="molecule type" value="Genomic_DNA"/>
</dbReference>
<feature type="coiled-coil region" evidence="1">
    <location>
        <begin position="549"/>
        <end position="655"/>
    </location>
</feature>
<dbReference type="VEuPathDB" id="VectorBase:ISCP_011622"/>
<dbReference type="EMBL" id="ABJB010938412">
    <property type="status" value="NOT_ANNOTATED_CDS"/>
    <property type="molecule type" value="Genomic_DNA"/>
</dbReference>
<feature type="coiled-coil region" evidence="1">
    <location>
        <begin position="1761"/>
        <end position="1829"/>
    </location>
</feature>
<evidence type="ECO:0000313" key="4">
    <source>
        <dbReference type="EnsemblMetazoa" id="ISCW014335-PA"/>
    </source>
</evidence>
<proteinExistence type="evidence at protein level"/>
<organism>
    <name type="scientific">Ixodes scapularis</name>
    <name type="common">Black-legged tick</name>
    <name type="synonym">Deer tick</name>
    <dbReference type="NCBI Taxonomy" id="6945"/>
    <lineage>
        <taxon>Eukaryota</taxon>
        <taxon>Metazoa</taxon>
        <taxon>Ecdysozoa</taxon>
        <taxon>Arthropoda</taxon>
        <taxon>Chelicerata</taxon>
        <taxon>Arachnida</taxon>
        <taxon>Acari</taxon>
        <taxon>Parasitiformes</taxon>
        <taxon>Ixodida</taxon>
        <taxon>Ixodoidea</taxon>
        <taxon>Ixodidae</taxon>
        <taxon>Ixodinae</taxon>
        <taxon>Ixodes</taxon>
    </lineage>
</organism>
<dbReference type="InParanoid" id="B7QIX9"/>
<sequence length="2080" mass="238612">MAAELEHALNELRRLGEEKGAYDALVVENVRISAEKERAENDLAILEERLKGAEDLIEKLRHELDVEHSGLEVLVARTEELLGGGDAVSDERRTLLENQSLKCQVALLSGKLEREQDFSSALKSHVQCLVSRDKVLQKTVKDLTNRLLSSGEKLRKSLEKCRETNLALMKSSAQAECLEAELKRLKEGLLGSSFASKEDHREGPFESEGVPGPFDEKTPVCEHGDSFASYPNSVVDSYNLEGSVQEACSVELVDRLRVELDVKEKLSGEWRDKYMSIFTSETDPQESPAENMSHEVIQGLKKHLECASEAEQLINSFHNLSDGMRKEILSTLEETLHLYHKLSKETNAASELERYRSLYEQLSSGAPLDLESLHQKQDLQLKTLRASLEERFSQEKTLLLSEQVTRTKELLNRHEADLKAAEESAEARMAAERRRWMEELDVLRSCFLEKEEEGRKREAKMADDMAAIVNRHGEELQKRDAKMADDVAAIADRHNEELQKLCAALEEERRKTELLRDTLGVIEQEREQLGSLTQDIQTSSGEEDFVAIVQSVLEENKRLKDDVKSVRAEYEGRALKIQQRVDEVEAQYKQKVEELVLAQSRQEEVLKAKDEDMQLLRHELEHYADSVEALKQEHEAQLQELKERLRAEYAELAGSLNVEGSDIGSLKDALHTAIESVRCDHETEIRQIRRNLDTEHNLIANSIMAQYDLDLEALKNRYEGQLSALREQHSAELQRLASERVCAVDQLSTKHAMDMQQLKLDLEGYYNEVVASLRKEGAAKVKELEERLQNGGGQKAMTTLDKETETSEAEIASVGELTSAGDANEKEGRKVLNVADPKWDVEDSINVRSRHTAQTNTRLLNVLSDLVKTYVDTEQDIQDALAQLGLSRVDSPDSTAVLDEDYSSLGAVSSQTHGSKEDFAEGFLSELCEDGPDLTPRTWDMFASAIGMQETAEMEGEDVVLGASRRLRTAVDRVLKLLGEVAEHRGEDFRSLVQRNRDLCQELRQESQLHNQLCMDLINAQGTVRSLELEKQKLEETVFALEESRAQLERELRFAKAKVQRLEDAQDDLAEERLLLREQRSLLQEGLQEPQLRLLEEHTRLSEEKRQLQRSQDQEKQGLLCRVGELEAALEEACLQREEVLEMRRQELADLQAQIDAMDKQLLSHKKFIEEQTHEREQEREESAQEICQLQEALRDKEKIQNCEQRLSKEIECLEQQLKMRLEDHALVQRKRDQLEDEVRSRDDKIHDLRDIIRDLESELATRSRAGHELTQARLFKVSSLQEALAEAERAQAATQSELERMKGGSLVRPDLHRHVQQLEEQLESRSLELEKMAQFQSLLLEFRTQTMSTSTGVETELTLEQVGRLEEALYRVDQLREEARETTAELEDLRATCKIHKNDIQNLNAAQAKLAEDFEEVHSILEEREQEILELQQEAETQVVLEAEVQSLRDSLAQCRQAHAEELAMLQRELQRCQQAHEADVHRLHQHMEEAQCLHAQVQETLRQEVVALRDRLLESMPRDEATAALNKAVAVERENQQTKHHEEIRLLEETWSGRLDAERQRLQREQLQKQTDLERKYQQHARAHSWNRTDFEKEMAAQLEHEMAVLNVQHQNTMEGARRHWDEEKRALRVAHAEELQHCLEQLRASLAKAHQEEVAELKRRMRDAAKQHEAEMQRAAKSWEERIGEERRAANEGTRGHPDAELAELWSRGDVREFLGRRVNEEVSRLQQLHVHEVAVLRKALEKREADAGVEATSLRLEQEHTTEVARLRSEMAEMLREEEQALNAKAAQHVAAAEAEFRLEKERLVEKHSEEMRRVQAEFERESSARDAAHREQLQRVETNVKGILEAERGSARLQREQLVWKLQGQHADEVKALKCAHQRELASVKDELDRAKLKLRARKISALVQSRGGTPVSDNGSSSVGSGGTLEDRGSQDSVLSPPLRNLLNKIYRDQLHTTMETQHLHQQLLRERAQHMQMVKELQQEIALHREQAGQKERKLRDRGESQEGQLRLERARSEELQRCLDAEVSKSLELLSQLNAQRSSAMELEMALASSRSDLMDARRKILAAKQDVLHFK</sequence>
<feature type="compositionally biased region" description="Polar residues" evidence="2">
    <location>
        <begin position="1911"/>
        <end position="1920"/>
    </location>
</feature>
<keyword evidence="1" id="KW-0175">Coiled coil</keyword>
<dbReference type="VEuPathDB" id="VectorBase:ISCI014335"/>
<evidence type="ECO:0008006" key="7">
    <source>
        <dbReference type="Google" id="ProtNLM"/>
    </source>
</evidence>
<dbReference type="EMBL" id="ABJB010993964">
    <property type="status" value="NOT_ANNOTATED_CDS"/>
    <property type="molecule type" value="Genomic_DNA"/>
</dbReference>
<dbReference type="OrthoDB" id="2020852at2759"/>
<feature type="region of interest" description="Disordered" evidence="2">
    <location>
        <begin position="1993"/>
        <end position="2016"/>
    </location>
</feature>
<evidence type="ECO:0007829" key="6">
    <source>
        <dbReference type="PeptideAtlas" id="B7QIX9"/>
    </source>
</evidence>
<accession>B7QIX9</accession>
<dbReference type="EMBL" id="ABJB010402549">
    <property type="status" value="NOT_ANNOTATED_CDS"/>
    <property type="molecule type" value="Genomic_DNA"/>
</dbReference>
<dbReference type="STRING" id="6945.B7QIX9"/>
<feature type="region of interest" description="Disordered" evidence="2">
    <location>
        <begin position="1911"/>
        <end position="1943"/>
    </location>
</feature>
<dbReference type="PANTHER" id="PTHR13270">
    <property type="entry name" value="PROTEIN C20ORF116-RELATED"/>
    <property type="match status" value="1"/>
</dbReference>
<dbReference type="EMBL" id="ABJB010576906">
    <property type="status" value="NOT_ANNOTATED_CDS"/>
    <property type="molecule type" value="Genomic_DNA"/>
</dbReference>
<evidence type="ECO:0000256" key="2">
    <source>
        <dbReference type="SAM" id="MobiDB-lite"/>
    </source>
</evidence>
<dbReference type="PANTHER" id="PTHR13270:SF13">
    <property type="entry name" value="LIMPET, ISOFORM K"/>
    <property type="match status" value="1"/>
</dbReference>
<dbReference type="EMBL" id="ABJB010167866">
    <property type="status" value="NOT_ANNOTATED_CDS"/>
    <property type="molecule type" value="Genomic_DNA"/>
</dbReference>
<feature type="coiled-coil region" evidence="1">
    <location>
        <begin position="22"/>
        <end position="63"/>
    </location>
</feature>
<feature type="coiled-coil region" evidence="1">
    <location>
        <begin position="1017"/>
        <end position="1082"/>
    </location>
</feature>
<gene>
    <name evidence="3" type="ORF">IscW_ISCW014335</name>
</gene>
<evidence type="ECO:0000313" key="3">
    <source>
        <dbReference type="EMBL" id="EEC18801.1"/>
    </source>
</evidence>
<name>B7QIX9_IXOSC</name>
<feature type="coiled-coil region" evidence="1">
    <location>
        <begin position="1366"/>
        <end position="1477"/>
    </location>
</feature>
<reference evidence="4" key="2">
    <citation type="submission" date="2020-05" db="UniProtKB">
        <authorList>
            <consortium name="EnsemblMetazoa"/>
        </authorList>
    </citation>
    <scope>IDENTIFICATION</scope>
    <source>
        <strain evidence="4">wikel</strain>
    </source>
</reference>
<dbReference type="EMBL" id="ABJB010791165">
    <property type="status" value="NOT_ANNOTATED_CDS"/>
    <property type="molecule type" value="Genomic_DNA"/>
</dbReference>
<feature type="coiled-coil region" evidence="1">
    <location>
        <begin position="1635"/>
        <end position="1685"/>
    </location>
</feature>
<dbReference type="EMBL" id="ABJB011079129">
    <property type="status" value="NOT_ANNOTATED_CDS"/>
    <property type="molecule type" value="Genomic_DNA"/>
</dbReference>
<keyword evidence="5" id="KW-1185">Reference proteome</keyword>
<feature type="coiled-coil region" evidence="1">
    <location>
        <begin position="488"/>
        <end position="515"/>
    </location>
</feature>
<dbReference type="VEuPathDB" id="VectorBase:ISCW014335"/>
<protein>
    <recommendedName>
        <fullName evidence="7">Pericentrin</fullName>
    </recommendedName>
</protein>
<evidence type="ECO:0000313" key="5">
    <source>
        <dbReference type="Proteomes" id="UP000001555"/>
    </source>
</evidence>
<dbReference type="Proteomes" id="UP000001555">
    <property type="component" value="Unassembled WGS sequence"/>
</dbReference>
<dbReference type="EMBL" id="ABJB010170822">
    <property type="status" value="NOT_ANNOTATED_CDS"/>
    <property type="molecule type" value="Genomic_DNA"/>
</dbReference>
<reference evidence="3 5" key="1">
    <citation type="submission" date="2008-03" db="EMBL/GenBank/DDBJ databases">
        <title>Annotation of Ixodes scapularis.</title>
        <authorList>
            <consortium name="Ixodes scapularis Genome Project Consortium"/>
            <person name="Caler E."/>
            <person name="Hannick L.I."/>
            <person name="Bidwell S."/>
            <person name="Joardar V."/>
            <person name="Thiagarajan M."/>
            <person name="Amedeo P."/>
            <person name="Galinsky K.J."/>
            <person name="Schobel S."/>
            <person name="Inman J."/>
            <person name="Hostetler J."/>
            <person name="Miller J."/>
            <person name="Hammond M."/>
            <person name="Megy K."/>
            <person name="Lawson D."/>
            <person name="Kodira C."/>
            <person name="Sutton G."/>
            <person name="Meyer J."/>
            <person name="Hill C.A."/>
            <person name="Birren B."/>
            <person name="Nene V."/>
            <person name="Collins F."/>
            <person name="Alarcon-Chaidez F."/>
            <person name="Wikel S."/>
            <person name="Strausberg R."/>
        </authorList>
    </citation>
    <scope>NUCLEOTIDE SEQUENCE [LARGE SCALE GENOMIC DNA]</scope>
    <source>
        <strain evidence="5">Wikel</strain>
        <strain evidence="3">Wikel colony</strain>
    </source>
</reference>
<dbReference type="EnsemblMetazoa" id="ISCW014335-RA">
    <property type="protein sequence ID" value="ISCW014335-PA"/>
    <property type="gene ID" value="ISCW014335"/>
</dbReference>
<feature type="coiled-coil region" evidence="1">
    <location>
        <begin position="1190"/>
        <end position="1224"/>
    </location>
</feature>
<dbReference type="EMBL" id="ABJB010930083">
    <property type="status" value="NOT_ANNOTATED_CDS"/>
    <property type="molecule type" value="Genomic_DNA"/>
</dbReference>
<dbReference type="EMBL" id="DS948411">
    <property type="protein sequence ID" value="EEC18801.1"/>
    <property type="molecule type" value="Genomic_DNA"/>
</dbReference>
<keyword evidence="6" id="KW-1267">Proteomics identification</keyword>
<dbReference type="HOGENOM" id="CLU_232686_0_0_1"/>
<dbReference type="PaxDb" id="6945-B7QIX9"/>
<evidence type="ECO:0000256" key="1">
    <source>
        <dbReference type="SAM" id="Coils"/>
    </source>
</evidence>